<evidence type="ECO:0000256" key="6">
    <source>
        <dbReference type="ARBA" id="ARBA00022777"/>
    </source>
</evidence>
<keyword evidence="13" id="KW-1185">Reference proteome</keyword>
<sequence length="284" mass="30793">MQEITLRAYAKINLTLEVKGTRDDGYHEISTIFQSIALHDTVTLRRAESIELEVKGMEGLQRPENLAWRAAALLRERYPFPGVKIILEKNIPVAAGLAGGSTDAAAVLIGLNYLFGLGLTPGMLACLGERLGADVPFCILGGTALGRGKGERLLLLPSPPRLWLVIVRPSFAVSSREIYASWDAGVGGKDFVLPQEEEAVAALYHGDRQALVASLGNALEKVTCTLYPEVKAIKERLLAYGAEKAVMCGSGPAVFGVVPNREEAERIARRLKPKYPDTFITHTL</sequence>
<dbReference type="InterPro" id="IPR036554">
    <property type="entry name" value="GHMP_kinase_C_sf"/>
</dbReference>
<evidence type="ECO:0000313" key="13">
    <source>
        <dbReference type="Proteomes" id="UP000192569"/>
    </source>
</evidence>
<evidence type="ECO:0000256" key="5">
    <source>
        <dbReference type="ARBA" id="ARBA00022741"/>
    </source>
</evidence>
<dbReference type="PIRSF" id="PIRSF010376">
    <property type="entry name" value="IspE"/>
    <property type="match status" value="1"/>
</dbReference>
<dbReference type="UniPathway" id="UPA00056">
    <property type="reaction ID" value="UER00094"/>
</dbReference>
<dbReference type="GO" id="GO:0016114">
    <property type="term" value="P:terpenoid biosynthetic process"/>
    <property type="evidence" value="ECO:0007669"/>
    <property type="project" value="UniProtKB-UniRule"/>
</dbReference>
<dbReference type="InterPro" id="IPR020568">
    <property type="entry name" value="Ribosomal_Su5_D2-typ_SF"/>
</dbReference>
<evidence type="ECO:0000256" key="9">
    <source>
        <dbReference type="HAMAP-Rule" id="MF_00061"/>
    </source>
</evidence>
<dbReference type="OrthoDB" id="9809438at2"/>
<keyword evidence="9" id="KW-0414">Isoprene biosynthesis</keyword>
<organism evidence="12 13">
    <name type="scientific">Thermanaeromonas toyohensis ToBE</name>
    <dbReference type="NCBI Taxonomy" id="698762"/>
    <lineage>
        <taxon>Bacteria</taxon>
        <taxon>Bacillati</taxon>
        <taxon>Bacillota</taxon>
        <taxon>Clostridia</taxon>
        <taxon>Neomoorellales</taxon>
        <taxon>Neomoorellaceae</taxon>
        <taxon>Thermanaeromonas</taxon>
    </lineage>
</organism>
<accession>A0A1W1V7V3</accession>
<evidence type="ECO:0000256" key="4">
    <source>
        <dbReference type="ARBA" id="ARBA00022679"/>
    </source>
</evidence>
<dbReference type="SUPFAM" id="SSF54211">
    <property type="entry name" value="Ribosomal protein S5 domain 2-like"/>
    <property type="match status" value="1"/>
</dbReference>
<dbReference type="InterPro" id="IPR004424">
    <property type="entry name" value="IspE"/>
</dbReference>
<dbReference type="InterPro" id="IPR013750">
    <property type="entry name" value="GHMP_kinase_C_dom"/>
</dbReference>
<dbReference type="RefSeq" id="WP_084663080.1">
    <property type="nucleotide sequence ID" value="NZ_LT838272.1"/>
</dbReference>
<feature type="domain" description="GHMP kinase C-terminal" evidence="11">
    <location>
        <begin position="200"/>
        <end position="275"/>
    </location>
</feature>
<keyword evidence="5 9" id="KW-0547">Nucleotide-binding</keyword>
<gene>
    <name evidence="9" type="primary">ispE</name>
    <name evidence="12" type="ORF">SAMN00808754_0151</name>
</gene>
<evidence type="ECO:0000256" key="3">
    <source>
        <dbReference type="ARBA" id="ARBA00017473"/>
    </source>
</evidence>
<dbReference type="Pfam" id="PF00288">
    <property type="entry name" value="GHMP_kinases_N"/>
    <property type="match status" value="1"/>
</dbReference>
<dbReference type="GO" id="GO:0005524">
    <property type="term" value="F:ATP binding"/>
    <property type="evidence" value="ECO:0007669"/>
    <property type="project" value="UniProtKB-UniRule"/>
</dbReference>
<evidence type="ECO:0000256" key="2">
    <source>
        <dbReference type="ARBA" id="ARBA00012052"/>
    </source>
</evidence>
<keyword evidence="6 9" id="KW-0418">Kinase</keyword>
<evidence type="ECO:0000313" key="12">
    <source>
        <dbReference type="EMBL" id="SMB89438.1"/>
    </source>
</evidence>
<dbReference type="EMBL" id="LT838272">
    <property type="protein sequence ID" value="SMB89438.1"/>
    <property type="molecule type" value="Genomic_DNA"/>
</dbReference>
<keyword evidence="7 9" id="KW-0067">ATP-binding</keyword>
<feature type="domain" description="GHMP kinase N-terminal" evidence="10">
    <location>
        <begin position="65"/>
        <end position="142"/>
    </location>
</feature>
<dbReference type="GO" id="GO:0019288">
    <property type="term" value="P:isopentenyl diphosphate biosynthetic process, methylerythritol 4-phosphate pathway"/>
    <property type="evidence" value="ECO:0007669"/>
    <property type="project" value="UniProtKB-UniRule"/>
</dbReference>
<dbReference type="HAMAP" id="MF_00061">
    <property type="entry name" value="IspE"/>
    <property type="match status" value="1"/>
</dbReference>
<evidence type="ECO:0000259" key="11">
    <source>
        <dbReference type="Pfam" id="PF08544"/>
    </source>
</evidence>
<dbReference type="PANTHER" id="PTHR43527:SF2">
    <property type="entry name" value="4-DIPHOSPHOCYTIDYL-2-C-METHYL-D-ERYTHRITOL KINASE, CHLOROPLASTIC"/>
    <property type="match status" value="1"/>
</dbReference>
<proteinExistence type="inferred from homology"/>
<dbReference type="EC" id="2.7.1.148" evidence="2 9"/>
<dbReference type="STRING" id="698762.SAMN00808754_0151"/>
<comment type="pathway">
    <text evidence="9">Isoprenoid biosynthesis; isopentenyl diphosphate biosynthesis via DXP pathway; isopentenyl diphosphate from 1-deoxy-D-xylulose 5-phosphate: step 3/6.</text>
</comment>
<feature type="active site" evidence="9">
    <location>
        <position position="134"/>
    </location>
</feature>
<dbReference type="NCBIfam" id="TIGR00154">
    <property type="entry name" value="ispE"/>
    <property type="match status" value="1"/>
</dbReference>
<dbReference type="AlphaFoldDB" id="A0A1W1V7V3"/>
<dbReference type="InterPro" id="IPR006204">
    <property type="entry name" value="GHMP_kinase_N_dom"/>
</dbReference>
<dbReference type="Pfam" id="PF08544">
    <property type="entry name" value="GHMP_kinases_C"/>
    <property type="match status" value="1"/>
</dbReference>
<evidence type="ECO:0000256" key="1">
    <source>
        <dbReference type="ARBA" id="ARBA00009684"/>
    </source>
</evidence>
<name>A0A1W1V7V3_9FIRM</name>
<comment type="catalytic activity">
    <reaction evidence="9">
        <text>4-CDP-2-C-methyl-D-erythritol + ATP = 4-CDP-2-C-methyl-D-erythritol 2-phosphate + ADP + H(+)</text>
        <dbReference type="Rhea" id="RHEA:18437"/>
        <dbReference type="ChEBI" id="CHEBI:15378"/>
        <dbReference type="ChEBI" id="CHEBI:30616"/>
        <dbReference type="ChEBI" id="CHEBI:57823"/>
        <dbReference type="ChEBI" id="CHEBI:57919"/>
        <dbReference type="ChEBI" id="CHEBI:456216"/>
        <dbReference type="EC" id="2.7.1.148"/>
    </reaction>
</comment>
<evidence type="ECO:0000256" key="7">
    <source>
        <dbReference type="ARBA" id="ARBA00022840"/>
    </source>
</evidence>
<dbReference type="GO" id="GO:0050515">
    <property type="term" value="F:4-(cytidine 5'-diphospho)-2-C-methyl-D-erythritol kinase activity"/>
    <property type="evidence" value="ECO:0007669"/>
    <property type="project" value="UniProtKB-UniRule"/>
</dbReference>
<dbReference type="SUPFAM" id="SSF55060">
    <property type="entry name" value="GHMP Kinase, C-terminal domain"/>
    <property type="match status" value="1"/>
</dbReference>
<dbReference type="PANTHER" id="PTHR43527">
    <property type="entry name" value="4-DIPHOSPHOCYTIDYL-2-C-METHYL-D-ERYTHRITOL KINASE, CHLOROPLASTIC"/>
    <property type="match status" value="1"/>
</dbReference>
<protein>
    <recommendedName>
        <fullName evidence="3 9">4-diphosphocytidyl-2-C-methyl-D-erythritol kinase</fullName>
        <shortName evidence="9">CMK</shortName>
        <ecNumber evidence="2 9">2.7.1.148</ecNumber>
    </recommendedName>
    <alternativeName>
        <fullName evidence="8 9">4-(cytidine-5'-diphospho)-2-C-methyl-D-erythritol kinase</fullName>
    </alternativeName>
</protein>
<dbReference type="Proteomes" id="UP000192569">
    <property type="component" value="Chromosome I"/>
</dbReference>
<comment type="function">
    <text evidence="9">Catalyzes the phosphorylation of the position 2 hydroxy group of 4-diphosphocytidyl-2C-methyl-D-erythritol.</text>
</comment>
<feature type="active site" evidence="9">
    <location>
        <position position="11"/>
    </location>
</feature>
<evidence type="ECO:0000256" key="8">
    <source>
        <dbReference type="ARBA" id="ARBA00032554"/>
    </source>
</evidence>
<dbReference type="InterPro" id="IPR014721">
    <property type="entry name" value="Ribsml_uS5_D2-typ_fold_subgr"/>
</dbReference>
<dbReference type="Gene3D" id="3.30.70.890">
    <property type="entry name" value="GHMP kinase, C-terminal domain"/>
    <property type="match status" value="1"/>
</dbReference>
<dbReference type="Gene3D" id="3.30.230.10">
    <property type="match status" value="1"/>
</dbReference>
<feature type="binding site" evidence="9">
    <location>
        <begin position="92"/>
        <end position="102"/>
    </location>
    <ligand>
        <name>ATP</name>
        <dbReference type="ChEBI" id="CHEBI:30616"/>
    </ligand>
</feature>
<keyword evidence="4 9" id="KW-0808">Transferase</keyword>
<evidence type="ECO:0000259" key="10">
    <source>
        <dbReference type="Pfam" id="PF00288"/>
    </source>
</evidence>
<reference evidence="12 13" key="1">
    <citation type="submission" date="2017-04" db="EMBL/GenBank/DDBJ databases">
        <authorList>
            <person name="Afonso C.L."/>
            <person name="Miller P.J."/>
            <person name="Scott M.A."/>
            <person name="Spackman E."/>
            <person name="Goraichik I."/>
            <person name="Dimitrov K.M."/>
            <person name="Suarez D.L."/>
            <person name="Swayne D.E."/>
        </authorList>
    </citation>
    <scope>NUCLEOTIDE SEQUENCE [LARGE SCALE GENOMIC DNA]</scope>
    <source>
        <strain evidence="12 13">ToBE</strain>
    </source>
</reference>
<comment type="similarity">
    <text evidence="1 9">Belongs to the GHMP kinase family. IspE subfamily.</text>
</comment>